<proteinExistence type="predicted"/>
<evidence type="ECO:0000313" key="3">
    <source>
        <dbReference type="Proteomes" id="UP000440694"/>
    </source>
</evidence>
<comment type="caution">
    <text evidence="2">The sequence shown here is derived from an EMBL/GenBank/DDBJ whole genome shotgun (WGS) entry which is preliminary data.</text>
</comment>
<evidence type="ECO:0000313" key="2">
    <source>
        <dbReference type="EMBL" id="MTD94423.1"/>
    </source>
</evidence>
<protein>
    <submittedName>
        <fullName evidence="2">Uncharacterized protein</fullName>
    </submittedName>
</protein>
<feature type="transmembrane region" description="Helical" evidence="1">
    <location>
        <begin position="62"/>
        <end position="81"/>
    </location>
</feature>
<keyword evidence="1" id="KW-1133">Transmembrane helix</keyword>
<organism evidence="2 3">
    <name type="scientific">Hyphomicrobium album</name>
    <dbReference type="NCBI Taxonomy" id="2665159"/>
    <lineage>
        <taxon>Bacteria</taxon>
        <taxon>Pseudomonadati</taxon>
        <taxon>Pseudomonadota</taxon>
        <taxon>Alphaproteobacteria</taxon>
        <taxon>Hyphomicrobiales</taxon>
        <taxon>Hyphomicrobiaceae</taxon>
        <taxon>Hyphomicrobium</taxon>
    </lineage>
</organism>
<evidence type="ECO:0000256" key="1">
    <source>
        <dbReference type="SAM" id="Phobius"/>
    </source>
</evidence>
<name>A0A6I3KJB0_9HYPH</name>
<reference evidence="2 3" key="1">
    <citation type="submission" date="2019-11" db="EMBL/GenBank/DDBJ databases">
        <title>Identification of a novel strain.</title>
        <authorList>
            <person name="Xu Q."/>
            <person name="Wang G."/>
        </authorList>
    </citation>
    <scope>NUCLEOTIDE SEQUENCE [LARGE SCALE GENOMIC DNA]</scope>
    <source>
        <strain evidence="3">xq</strain>
    </source>
</reference>
<keyword evidence="3" id="KW-1185">Reference proteome</keyword>
<feature type="transmembrane region" description="Helical" evidence="1">
    <location>
        <begin position="6"/>
        <end position="29"/>
    </location>
</feature>
<accession>A0A6I3KJB0</accession>
<dbReference type="Proteomes" id="UP000440694">
    <property type="component" value="Unassembled WGS sequence"/>
</dbReference>
<sequence>MSAAYSFLFLSLVLERLFDPLVAIPAIVAGLLCRRWAHLAGVAVVIAAAVEAARYVSNFQPAAVVVTWACAAAWGSLAYGLKRKLTERRDRLSGKVPSS</sequence>
<dbReference type="AlphaFoldDB" id="A0A6I3KJB0"/>
<keyword evidence="1" id="KW-0472">Membrane</keyword>
<dbReference type="RefSeq" id="WP_154738851.1">
    <property type="nucleotide sequence ID" value="NZ_WMBQ01000001.1"/>
</dbReference>
<dbReference type="EMBL" id="WMBQ01000001">
    <property type="protein sequence ID" value="MTD94423.1"/>
    <property type="molecule type" value="Genomic_DNA"/>
</dbReference>
<gene>
    <name evidence="2" type="ORF">GIW81_08760</name>
</gene>
<keyword evidence="1" id="KW-0812">Transmembrane</keyword>